<dbReference type="GO" id="GO:0005886">
    <property type="term" value="C:plasma membrane"/>
    <property type="evidence" value="ECO:0007669"/>
    <property type="project" value="InterPro"/>
</dbReference>
<name>A0A1L9RKZ2_ASPWE</name>
<keyword evidence="3" id="KW-1185">Reference proteome</keyword>
<dbReference type="Pfam" id="PF06687">
    <property type="entry name" value="SUR7"/>
    <property type="match status" value="1"/>
</dbReference>
<feature type="transmembrane region" description="Helical" evidence="1">
    <location>
        <begin position="212"/>
        <end position="232"/>
    </location>
</feature>
<evidence type="ECO:0000313" key="2">
    <source>
        <dbReference type="EMBL" id="OJJ35605.1"/>
    </source>
</evidence>
<sequence length="310" mass="33551">MVGLGCTNKDSSTLNNLYFFRANTSDITTNSTSITDKIKSATGQSVSESDFDTALDQAQKELNIKDFYTIGLWGYCDGNITSSNSFDTTHCSQAKAEFYFDPISVWNLNGTGLESELPDGLDKALKVYKGVSKWMFIAYIIAFVATILELVVGIFAICSRWGSCVTSLVSAVAFFFTAAASVTSTALFATLTGTFNSALKQYNIHGSMGKNIYVATWLAVAFALGASLFWTISTCCCSGRSPYNNRSDNRHKGGVTAEKAPYTYEPLGANGTQAPYGPYNHGDTSYAGHAGQTVPVQSNRTNAYEPFRHV</sequence>
<evidence type="ECO:0000313" key="3">
    <source>
        <dbReference type="Proteomes" id="UP000184383"/>
    </source>
</evidence>
<dbReference type="GO" id="GO:0031505">
    <property type="term" value="P:fungal-type cell wall organization"/>
    <property type="evidence" value="ECO:0007669"/>
    <property type="project" value="TreeGrafter"/>
</dbReference>
<dbReference type="RefSeq" id="XP_040689281.1">
    <property type="nucleotide sequence ID" value="XM_040835406.1"/>
</dbReference>
<dbReference type="Proteomes" id="UP000184383">
    <property type="component" value="Unassembled WGS sequence"/>
</dbReference>
<protein>
    <submittedName>
        <fullName evidence="2">Uncharacterized protein</fullName>
    </submittedName>
</protein>
<dbReference type="InterPro" id="IPR009571">
    <property type="entry name" value="SUR7/Rim9-like_fungi"/>
</dbReference>
<dbReference type="Gene3D" id="1.20.140.150">
    <property type="match status" value="1"/>
</dbReference>
<gene>
    <name evidence="2" type="ORF">ASPWEDRAFT_40815</name>
</gene>
<keyword evidence="1" id="KW-0812">Transmembrane</keyword>
<dbReference type="InterPro" id="IPR052413">
    <property type="entry name" value="SUR7_domain"/>
</dbReference>
<dbReference type="AlphaFoldDB" id="A0A1L9RKZ2"/>
<dbReference type="VEuPathDB" id="FungiDB:ASPWEDRAFT_40815"/>
<keyword evidence="1" id="KW-0472">Membrane</keyword>
<feature type="transmembrane region" description="Helical" evidence="1">
    <location>
        <begin position="136"/>
        <end position="162"/>
    </location>
</feature>
<dbReference type="GeneID" id="63751254"/>
<dbReference type="OrthoDB" id="4480814at2759"/>
<feature type="transmembrane region" description="Helical" evidence="1">
    <location>
        <begin position="168"/>
        <end position="191"/>
    </location>
</feature>
<dbReference type="EMBL" id="KV878212">
    <property type="protein sequence ID" value="OJJ35605.1"/>
    <property type="molecule type" value="Genomic_DNA"/>
</dbReference>
<dbReference type="FunFam" id="1.20.140.150:FF:000064">
    <property type="entry name" value="Integral membrane protein (AFU_orthologue AFUA_6G07470)"/>
    <property type="match status" value="1"/>
</dbReference>
<proteinExistence type="predicted"/>
<reference evidence="3" key="1">
    <citation type="journal article" date="2017" name="Genome Biol.">
        <title>Comparative genomics reveals high biological diversity and specific adaptations in the industrially and medically important fungal genus Aspergillus.</title>
        <authorList>
            <person name="de Vries R.P."/>
            <person name="Riley R."/>
            <person name="Wiebenga A."/>
            <person name="Aguilar-Osorio G."/>
            <person name="Amillis S."/>
            <person name="Uchima C.A."/>
            <person name="Anderluh G."/>
            <person name="Asadollahi M."/>
            <person name="Askin M."/>
            <person name="Barry K."/>
            <person name="Battaglia E."/>
            <person name="Bayram O."/>
            <person name="Benocci T."/>
            <person name="Braus-Stromeyer S.A."/>
            <person name="Caldana C."/>
            <person name="Canovas D."/>
            <person name="Cerqueira G.C."/>
            <person name="Chen F."/>
            <person name="Chen W."/>
            <person name="Choi C."/>
            <person name="Clum A."/>
            <person name="Dos Santos R.A."/>
            <person name="Damasio A.R."/>
            <person name="Diallinas G."/>
            <person name="Emri T."/>
            <person name="Fekete E."/>
            <person name="Flipphi M."/>
            <person name="Freyberg S."/>
            <person name="Gallo A."/>
            <person name="Gournas C."/>
            <person name="Habgood R."/>
            <person name="Hainaut M."/>
            <person name="Harispe M.L."/>
            <person name="Henrissat B."/>
            <person name="Hilden K.S."/>
            <person name="Hope R."/>
            <person name="Hossain A."/>
            <person name="Karabika E."/>
            <person name="Karaffa L."/>
            <person name="Karanyi Z."/>
            <person name="Krasevec N."/>
            <person name="Kuo A."/>
            <person name="Kusch H."/>
            <person name="LaButti K."/>
            <person name="Lagendijk E.L."/>
            <person name="Lapidus A."/>
            <person name="Levasseur A."/>
            <person name="Lindquist E."/>
            <person name="Lipzen A."/>
            <person name="Logrieco A.F."/>
            <person name="MacCabe A."/>
            <person name="Maekelae M.R."/>
            <person name="Malavazi I."/>
            <person name="Melin P."/>
            <person name="Meyer V."/>
            <person name="Mielnichuk N."/>
            <person name="Miskei M."/>
            <person name="Molnar A.P."/>
            <person name="Mule G."/>
            <person name="Ngan C.Y."/>
            <person name="Orejas M."/>
            <person name="Orosz E."/>
            <person name="Ouedraogo J.P."/>
            <person name="Overkamp K.M."/>
            <person name="Park H.-S."/>
            <person name="Perrone G."/>
            <person name="Piumi F."/>
            <person name="Punt P.J."/>
            <person name="Ram A.F."/>
            <person name="Ramon A."/>
            <person name="Rauscher S."/>
            <person name="Record E."/>
            <person name="Riano-Pachon D.M."/>
            <person name="Robert V."/>
            <person name="Roehrig J."/>
            <person name="Ruller R."/>
            <person name="Salamov A."/>
            <person name="Salih N.S."/>
            <person name="Samson R.A."/>
            <person name="Sandor E."/>
            <person name="Sanguinetti M."/>
            <person name="Schuetze T."/>
            <person name="Sepcic K."/>
            <person name="Shelest E."/>
            <person name="Sherlock G."/>
            <person name="Sophianopoulou V."/>
            <person name="Squina F.M."/>
            <person name="Sun H."/>
            <person name="Susca A."/>
            <person name="Todd R.B."/>
            <person name="Tsang A."/>
            <person name="Unkles S.E."/>
            <person name="van de Wiele N."/>
            <person name="van Rossen-Uffink D."/>
            <person name="Oliveira J.V."/>
            <person name="Vesth T.C."/>
            <person name="Visser J."/>
            <person name="Yu J.-H."/>
            <person name="Zhou M."/>
            <person name="Andersen M.R."/>
            <person name="Archer D.B."/>
            <person name="Baker S.E."/>
            <person name="Benoit I."/>
            <person name="Brakhage A.A."/>
            <person name="Braus G.H."/>
            <person name="Fischer R."/>
            <person name="Frisvad J.C."/>
            <person name="Goldman G.H."/>
            <person name="Houbraken J."/>
            <person name="Oakley B."/>
            <person name="Pocsi I."/>
            <person name="Scazzocchio C."/>
            <person name="Seiboth B."/>
            <person name="vanKuyk P.A."/>
            <person name="Wortman J."/>
            <person name="Dyer P.S."/>
            <person name="Grigoriev I.V."/>
        </authorList>
    </citation>
    <scope>NUCLEOTIDE SEQUENCE [LARGE SCALE GENOMIC DNA]</scope>
    <source>
        <strain evidence="3">DTO 134E9</strain>
    </source>
</reference>
<keyword evidence="1" id="KW-1133">Transmembrane helix</keyword>
<organism evidence="2 3">
    <name type="scientific">Aspergillus wentii DTO 134E9</name>
    <dbReference type="NCBI Taxonomy" id="1073089"/>
    <lineage>
        <taxon>Eukaryota</taxon>
        <taxon>Fungi</taxon>
        <taxon>Dikarya</taxon>
        <taxon>Ascomycota</taxon>
        <taxon>Pezizomycotina</taxon>
        <taxon>Eurotiomycetes</taxon>
        <taxon>Eurotiomycetidae</taxon>
        <taxon>Eurotiales</taxon>
        <taxon>Aspergillaceae</taxon>
        <taxon>Aspergillus</taxon>
        <taxon>Aspergillus subgen. Cremei</taxon>
    </lineage>
</organism>
<accession>A0A1L9RKZ2</accession>
<dbReference type="PANTHER" id="PTHR28019:SF3">
    <property type="entry name" value="INTEGRAL MEMBRANE PROTEIN (AFU_ORTHOLOGUE AFUA_6G07470)"/>
    <property type="match status" value="1"/>
</dbReference>
<dbReference type="GO" id="GO:0051285">
    <property type="term" value="C:cell cortex of cell tip"/>
    <property type="evidence" value="ECO:0007669"/>
    <property type="project" value="TreeGrafter"/>
</dbReference>
<evidence type="ECO:0000256" key="1">
    <source>
        <dbReference type="SAM" id="Phobius"/>
    </source>
</evidence>
<dbReference type="PANTHER" id="PTHR28019">
    <property type="entry name" value="CELL MEMBRANE PROTEIN YLR413W-RELATED"/>
    <property type="match status" value="1"/>
</dbReference>